<organism evidence="1">
    <name type="scientific">Timema genevievae</name>
    <name type="common">Walking stick</name>
    <dbReference type="NCBI Taxonomy" id="629358"/>
    <lineage>
        <taxon>Eukaryota</taxon>
        <taxon>Metazoa</taxon>
        <taxon>Ecdysozoa</taxon>
        <taxon>Arthropoda</taxon>
        <taxon>Hexapoda</taxon>
        <taxon>Insecta</taxon>
        <taxon>Pterygota</taxon>
        <taxon>Neoptera</taxon>
        <taxon>Polyneoptera</taxon>
        <taxon>Phasmatodea</taxon>
        <taxon>Timematodea</taxon>
        <taxon>Timematoidea</taxon>
        <taxon>Timematidae</taxon>
        <taxon>Timema</taxon>
    </lineage>
</organism>
<protein>
    <submittedName>
        <fullName evidence="1">Uncharacterized protein</fullName>
    </submittedName>
</protein>
<dbReference type="AlphaFoldDB" id="A0A7R9K890"/>
<evidence type="ECO:0000313" key="1">
    <source>
        <dbReference type="EMBL" id="CAD7607705.1"/>
    </source>
</evidence>
<accession>A0A7R9K890</accession>
<name>A0A7R9K890_TIMGE</name>
<gene>
    <name evidence="1" type="ORF">TGEB3V08_LOCUS10227</name>
</gene>
<proteinExistence type="predicted"/>
<sequence length="427" mass="47946">MRRISQVPLLGRRSTHVMSLKDLQGRARNDVLRRGREIESSSNRQTHDISQVWRCTVAPKDTEHQLGMEVYNSFQRHGTTPTVRYGGVQYLTKTRSNSQVWRCTVASKDTGQHKQSVASKDTGQHQQSGMEVYSSAQRHGTTQSGMEVYSSTQRHEITQPVRFDARAAKAISGDEFYETKFNQVGSLSIRTDHVLTSLALCPMSSGVIPATAPGSEAGSALATGILETGRHLLSRVHKCVIRPRLINVRYDSRKRGKYIRFRKCSAAHSDEKVGRYSLGASRIYDQRPDWFPWFAMWPVTSRRLRLATRVRVQRLYIAAATILLREQCVRKSINRASVSLSSNLSNSSGICKIGFIILPRVINSWCGSDRRDRIRPEIACKTSELAGVDGLYEKTRTTKAVEARGGLGGHQEMSQRVGLISRMPQLL</sequence>
<dbReference type="EMBL" id="OE845564">
    <property type="protein sequence ID" value="CAD7607705.1"/>
    <property type="molecule type" value="Genomic_DNA"/>
</dbReference>
<reference evidence="1" key="1">
    <citation type="submission" date="2020-11" db="EMBL/GenBank/DDBJ databases">
        <authorList>
            <person name="Tran Van P."/>
        </authorList>
    </citation>
    <scope>NUCLEOTIDE SEQUENCE</scope>
</reference>